<dbReference type="EMBL" id="JAENHL010000004">
    <property type="protein sequence ID" value="MBK1865577.1"/>
    <property type="molecule type" value="Genomic_DNA"/>
</dbReference>
<sequence>MSKPREAPPRFTCVTPAIASSSTEARENHKKAEVKDAKLLTADGCDAFMILGSMKKNDNEWEDLSMRKFLTVAAISFMAMNGMQARVATANELTFVGWGGASQEMFTKAVIEPFSQRTGVAVKQDVMDGNYAKIKAMVDADRVTWDVFHSDPFFPVGSCGTYAEKIDTSVVDVSHLPQKMVSECAVPIFQYAFLLVYNKDKYGANPPKTWVDFFDTEKFPGKRAMYNAAWAGTLEVPLLADGVAADKLFPLDYDRAFKKLDTLGDNLVFFDTGAQMQEMMERAEVDMVVSWSGRAYNAVKNGAKFVPVWKQPLATYDVLMVPKGSKNRDNAMKLIAEAVSPAAQSRIPDFVGYAPVNDQAAPKVDDVLKQFLITTPGHADELIVVDQAWYAKNQEEATKRFTDWISSK</sequence>
<evidence type="ECO:0000313" key="2">
    <source>
        <dbReference type="Proteomes" id="UP000616151"/>
    </source>
</evidence>
<reference evidence="1" key="1">
    <citation type="submission" date="2021-01" db="EMBL/GenBank/DDBJ databases">
        <authorList>
            <person name="Sun Q."/>
        </authorList>
    </citation>
    <scope>NUCLEOTIDE SEQUENCE</scope>
    <source>
        <strain evidence="1">YIM B02566</strain>
    </source>
</reference>
<accession>A0ACC5QYY5</accession>
<evidence type="ECO:0000313" key="1">
    <source>
        <dbReference type="EMBL" id="MBK1865577.1"/>
    </source>
</evidence>
<gene>
    <name evidence="1" type="ORF">JHL16_04375</name>
</gene>
<keyword evidence="2" id="KW-1185">Reference proteome</keyword>
<name>A0ACC5QYY5_9HYPH</name>
<dbReference type="Proteomes" id="UP000616151">
    <property type="component" value="Unassembled WGS sequence"/>
</dbReference>
<comment type="caution">
    <text evidence="1">The sequence shown here is derived from an EMBL/GenBank/DDBJ whole genome shotgun (WGS) entry which is preliminary data.</text>
</comment>
<proteinExistence type="predicted"/>
<organism evidence="1 2">
    <name type="scientific">Taklimakanibacter albus</name>
    <dbReference type="NCBI Taxonomy" id="2800327"/>
    <lineage>
        <taxon>Bacteria</taxon>
        <taxon>Pseudomonadati</taxon>
        <taxon>Pseudomonadota</taxon>
        <taxon>Alphaproteobacteria</taxon>
        <taxon>Hyphomicrobiales</taxon>
        <taxon>Aestuariivirgaceae</taxon>
        <taxon>Taklimakanibacter</taxon>
    </lineage>
</organism>
<protein>
    <submittedName>
        <fullName evidence="1">ABC transporter substrate-binding protein</fullName>
    </submittedName>
</protein>